<feature type="binding site" evidence="12">
    <location>
        <position position="253"/>
    </location>
    <ligand>
        <name>substrate</name>
    </ligand>
</feature>
<keyword evidence="6 12" id="KW-0547">Nucleotide-binding</keyword>
<proteinExistence type="inferred from homology"/>
<dbReference type="OrthoDB" id="9775849at2"/>
<dbReference type="InterPro" id="IPR029056">
    <property type="entry name" value="Ribokinase-like"/>
</dbReference>
<keyword evidence="4 12" id="KW-0808">Transferase</keyword>
<dbReference type="EMBL" id="JMQA01000012">
    <property type="protein sequence ID" value="KFN11194.1"/>
    <property type="molecule type" value="Genomic_DNA"/>
</dbReference>
<keyword evidence="9 12" id="KW-0460">Magnesium</keyword>
<keyword evidence="5 12" id="KW-0479">Metal-binding</keyword>
<evidence type="ECO:0000256" key="5">
    <source>
        <dbReference type="ARBA" id="ARBA00022723"/>
    </source>
</evidence>
<dbReference type="InterPro" id="IPR002139">
    <property type="entry name" value="Ribo/fructo_kinase"/>
</dbReference>
<dbReference type="InterPro" id="IPR011611">
    <property type="entry name" value="PfkB_dom"/>
</dbReference>
<dbReference type="GO" id="GO:0005829">
    <property type="term" value="C:cytosol"/>
    <property type="evidence" value="ECO:0007669"/>
    <property type="project" value="TreeGrafter"/>
</dbReference>
<feature type="binding site" evidence="12">
    <location>
        <position position="185"/>
    </location>
    <ligand>
        <name>ATP</name>
        <dbReference type="ChEBI" id="CHEBI:30616"/>
    </ligand>
</feature>
<comment type="pathway">
    <text evidence="12">Carbohydrate metabolism; D-ribose degradation; D-ribose 5-phosphate from beta-D-ribopyranose: step 2/2.</text>
</comment>
<dbReference type="PANTHER" id="PTHR10584:SF166">
    <property type="entry name" value="RIBOKINASE"/>
    <property type="match status" value="1"/>
</dbReference>
<dbReference type="RefSeq" id="WP_036620817.1">
    <property type="nucleotide sequence ID" value="NZ_BGML01000005.1"/>
</dbReference>
<dbReference type="CDD" id="cd01174">
    <property type="entry name" value="ribokinase"/>
    <property type="match status" value="1"/>
</dbReference>
<dbReference type="Proteomes" id="UP000029278">
    <property type="component" value="Unassembled WGS sequence"/>
</dbReference>
<keyword evidence="10 12" id="KW-0630">Potassium</keyword>
<evidence type="ECO:0000313" key="14">
    <source>
        <dbReference type="EMBL" id="KFN11194.1"/>
    </source>
</evidence>
<feature type="binding site" evidence="12">
    <location>
        <position position="141"/>
    </location>
    <ligand>
        <name>substrate</name>
    </ligand>
</feature>
<comment type="similarity">
    <text evidence="12">Belongs to the carbohydrate kinase PfkB family. Ribokinase subfamily.</text>
</comment>
<sequence length="310" mass="32023">MNHTKVAVIGSLNMDIVVETPRHPRVGETLLGDRVRFVPGGKGANQAVAAARLGAETAMIGAVGDDAFGLELLNALGRDGVDVTGVKRLSGTATGIASIYVGEGDNSIVVVPGANDRVGPEDIDRNEAKLKEADIVLLQLEIPVETALYAARKAKSLGKTVVLNPAPAQPLPEELFRCADFMTPNRTELSGYTGIAADGTTLGAAMRRLKELGAANVVTTLGAGGSAYLDESGEVRFVMGHPVPVIDTTGAGDCFNAALAVSIARGRSLREAVEYAGLASALAVTKFGAQAGMPTQEEVRMFAAERNAGG</sequence>
<gene>
    <name evidence="12 14" type="primary">rbsK</name>
    <name evidence="14" type="ORF">DJ90_2501</name>
</gene>
<evidence type="ECO:0000313" key="15">
    <source>
        <dbReference type="Proteomes" id="UP000029278"/>
    </source>
</evidence>
<keyword evidence="12" id="KW-0963">Cytoplasm</keyword>
<dbReference type="PATRIC" id="fig|44252.3.peg.862"/>
<dbReference type="Gene3D" id="3.40.1190.20">
    <property type="match status" value="1"/>
</dbReference>
<keyword evidence="11 12" id="KW-0119">Carbohydrate metabolism</keyword>
<dbReference type="GO" id="GO:0046872">
    <property type="term" value="F:metal ion binding"/>
    <property type="evidence" value="ECO:0007669"/>
    <property type="project" value="UniProtKB-KW"/>
</dbReference>
<protein>
    <recommendedName>
        <fullName evidence="3 12">Ribokinase</fullName>
        <shortName evidence="12">RK</shortName>
        <ecNumber evidence="2 12">2.7.1.15</ecNumber>
    </recommendedName>
</protein>
<evidence type="ECO:0000259" key="13">
    <source>
        <dbReference type="Pfam" id="PF00294"/>
    </source>
</evidence>
<dbReference type="InterPro" id="IPR011877">
    <property type="entry name" value="Ribokinase"/>
</dbReference>
<comment type="cofactor">
    <cofactor evidence="12">
        <name>Mg(2+)</name>
        <dbReference type="ChEBI" id="CHEBI:18420"/>
    </cofactor>
    <text evidence="12">Requires a divalent cation, most likely magnesium in vivo, as an electrophilic catalyst to aid phosphoryl group transfer. It is the chelate of the metal and the nucleotide that is the actual substrate.</text>
</comment>
<comment type="caution">
    <text evidence="14">The sequence shown here is derived from an EMBL/GenBank/DDBJ whole genome shotgun (WGS) entry which is preliminary data.</text>
</comment>
<dbReference type="GO" id="GO:0004747">
    <property type="term" value="F:ribokinase activity"/>
    <property type="evidence" value="ECO:0007669"/>
    <property type="project" value="UniProtKB-UniRule"/>
</dbReference>
<organism evidence="14 15">
    <name type="scientific">Paenibacillus macerans</name>
    <name type="common">Bacillus macerans</name>
    <dbReference type="NCBI Taxonomy" id="44252"/>
    <lineage>
        <taxon>Bacteria</taxon>
        <taxon>Bacillati</taxon>
        <taxon>Bacillota</taxon>
        <taxon>Bacilli</taxon>
        <taxon>Bacillales</taxon>
        <taxon>Paenibacillaceae</taxon>
        <taxon>Paenibacillus</taxon>
    </lineage>
</organism>
<evidence type="ECO:0000256" key="6">
    <source>
        <dbReference type="ARBA" id="ARBA00022741"/>
    </source>
</evidence>
<evidence type="ECO:0000256" key="2">
    <source>
        <dbReference type="ARBA" id="ARBA00012035"/>
    </source>
</evidence>
<dbReference type="NCBIfam" id="TIGR02152">
    <property type="entry name" value="D_ribokin_bact"/>
    <property type="match status" value="1"/>
</dbReference>
<feature type="active site" description="Proton acceptor" evidence="12">
    <location>
        <position position="253"/>
    </location>
</feature>
<dbReference type="AlphaFoldDB" id="A0A090ZIM9"/>
<evidence type="ECO:0000256" key="11">
    <source>
        <dbReference type="ARBA" id="ARBA00023277"/>
    </source>
</evidence>
<feature type="domain" description="Carbohydrate kinase PfkB" evidence="13">
    <location>
        <begin position="4"/>
        <end position="295"/>
    </location>
</feature>
<dbReference type="HAMAP" id="MF_01987">
    <property type="entry name" value="Ribokinase"/>
    <property type="match status" value="1"/>
</dbReference>
<evidence type="ECO:0000256" key="9">
    <source>
        <dbReference type="ARBA" id="ARBA00022842"/>
    </source>
</evidence>
<feature type="binding site" evidence="12">
    <location>
        <begin position="13"/>
        <end position="15"/>
    </location>
    <ligand>
        <name>substrate</name>
    </ligand>
</feature>
<comment type="similarity">
    <text evidence="1">Belongs to the carbohydrate kinase pfkB family.</text>
</comment>
<keyword evidence="7 12" id="KW-0418">Kinase</keyword>
<dbReference type="PRINTS" id="PR00990">
    <property type="entry name" value="RIBOKINASE"/>
</dbReference>
<keyword evidence="8 12" id="KW-0067">ATP-binding</keyword>
<reference evidence="14 15" key="1">
    <citation type="submission" date="2014-04" db="EMBL/GenBank/DDBJ databases">
        <authorList>
            <person name="Bishop-Lilly K.A."/>
            <person name="Broomall S.M."/>
            <person name="Chain P.S."/>
            <person name="Chertkov O."/>
            <person name="Coyne S.R."/>
            <person name="Daligault H.E."/>
            <person name="Davenport K.W."/>
            <person name="Erkkila T."/>
            <person name="Frey K.G."/>
            <person name="Gibbons H.S."/>
            <person name="Gu W."/>
            <person name="Jaissle J."/>
            <person name="Johnson S.L."/>
            <person name="Koroleva G.I."/>
            <person name="Ladner J.T."/>
            <person name="Lo C.-C."/>
            <person name="Minogue T.D."/>
            <person name="Munk C."/>
            <person name="Palacios G.F."/>
            <person name="Redden C.L."/>
            <person name="Rosenzweig C.N."/>
            <person name="Scholz M.B."/>
            <person name="Teshima H."/>
            <person name="Xu Y."/>
        </authorList>
    </citation>
    <scope>NUCLEOTIDE SEQUENCE [LARGE SCALE GENOMIC DNA]</scope>
    <source>
        <strain evidence="14 15">8244</strain>
    </source>
</reference>
<dbReference type="GO" id="GO:0005524">
    <property type="term" value="F:ATP binding"/>
    <property type="evidence" value="ECO:0007669"/>
    <property type="project" value="UniProtKB-UniRule"/>
</dbReference>
<comment type="activity regulation">
    <text evidence="12">Activated by a monovalent cation that binds near, but not in, the active site. The most likely occupant of the site in vivo is potassium. Ion binding induces a conformational change that may alter substrate affinity.</text>
</comment>
<evidence type="ECO:0000256" key="12">
    <source>
        <dbReference type="HAMAP-Rule" id="MF_01987"/>
    </source>
</evidence>
<feature type="binding site" evidence="12">
    <location>
        <position position="288"/>
    </location>
    <ligand>
        <name>K(+)</name>
        <dbReference type="ChEBI" id="CHEBI:29103"/>
    </ligand>
</feature>
<dbReference type="GeneID" id="77012139"/>
<dbReference type="EC" id="2.7.1.15" evidence="2 12"/>
<comment type="subcellular location">
    <subcellularLocation>
        <location evidence="12">Cytoplasm</location>
    </subcellularLocation>
</comment>
<dbReference type="PROSITE" id="PS00584">
    <property type="entry name" value="PFKB_KINASES_2"/>
    <property type="match status" value="1"/>
</dbReference>
<accession>A0A090ZIM9</accession>
<comment type="subunit">
    <text evidence="12">Homodimer.</text>
</comment>
<feature type="binding site" evidence="12">
    <location>
        <begin position="220"/>
        <end position="225"/>
    </location>
    <ligand>
        <name>ATP</name>
        <dbReference type="ChEBI" id="CHEBI:30616"/>
    </ligand>
</feature>
<comment type="function">
    <text evidence="12">Catalyzes the phosphorylation of ribose at O-5 in a reaction requiring ATP and magnesium. The resulting D-ribose-5-phosphate can then be used either for sythesis of nucleotides, histidine, and tryptophan, or as a component of the pentose phosphate pathway.</text>
</comment>
<feature type="binding site" evidence="12">
    <location>
        <position position="249"/>
    </location>
    <ligand>
        <name>K(+)</name>
        <dbReference type="ChEBI" id="CHEBI:29103"/>
    </ligand>
</feature>
<dbReference type="STRING" id="44252.DJ90_2501"/>
<name>A0A090ZIM9_PAEMA</name>
<comment type="catalytic activity">
    <reaction evidence="12">
        <text>D-ribose + ATP = D-ribose 5-phosphate + ADP + H(+)</text>
        <dbReference type="Rhea" id="RHEA:13697"/>
        <dbReference type="ChEBI" id="CHEBI:15378"/>
        <dbReference type="ChEBI" id="CHEBI:30616"/>
        <dbReference type="ChEBI" id="CHEBI:47013"/>
        <dbReference type="ChEBI" id="CHEBI:78346"/>
        <dbReference type="ChEBI" id="CHEBI:456216"/>
        <dbReference type="EC" id="2.7.1.15"/>
    </reaction>
</comment>
<feature type="binding site" evidence="12">
    <location>
        <begin position="41"/>
        <end position="45"/>
    </location>
    <ligand>
        <name>substrate</name>
    </ligand>
</feature>
<evidence type="ECO:0000256" key="1">
    <source>
        <dbReference type="ARBA" id="ARBA00005380"/>
    </source>
</evidence>
<dbReference type="UniPathway" id="UPA00916">
    <property type="reaction ID" value="UER00889"/>
</dbReference>
<evidence type="ECO:0000256" key="4">
    <source>
        <dbReference type="ARBA" id="ARBA00022679"/>
    </source>
</evidence>
<dbReference type="HOGENOM" id="CLU_027634_2_2_9"/>
<feature type="binding site" evidence="12">
    <location>
        <position position="283"/>
    </location>
    <ligand>
        <name>K(+)</name>
        <dbReference type="ChEBI" id="CHEBI:29103"/>
    </ligand>
</feature>
<dbReference type="SUPFAM" id="SSF53613">
    <property type="entry name" value="Ribokinase-like"/>
    <property type="match status" value="1"/>
</dbReference>
<dbReference type="GO" id="GO:0019303">
    <property type="term" value="P:D-ribose catabolic process"/>
    <property type="evidence" value="ECO:0007669"/>
    <property type="project" value="UniProtKB-UniRule"/>
</dbReference>
<evidence type="ECO:0000256" key="7">
    <source>
        <dbReference type="ARBA" id="ARBA00022777"/>
    </source>
</evidence>
<dbReference type="Pfam" id="PF00294">
    <property type="entry name" value="PfkB"/>
    <property type="match status" value="1"/>
</dbReference>
<feature type="binding site" evidence="12">
    <location>
        <position position="286"/>
    </location>
    <ligand>
        <name>K(+)</name>
        <dbReference type="ChEBI" id="CHEBI:29103"/>
    </ligand>
</feature>
<feature type="binding site" evidence="12">
    <location>
        <begin position="252"/>
        <end position="253"/>
    </location>
    <ligand>
        <name>ATP</name>
        <dbReference type="ChEBI" id="CHEBI:30616"/>
    </ligand>
</feature>
<comment type="caution">
    <text evidence="12">Lacks conserved residue(s) required for the propagation of feature annotation.</text>
</comment>
<keyword evidence="15" id="KW-1185">Reference proteome</keyword>
<dbReference type="PANTHER" id="PTHR10584">
    <property type="entry name" value="SUGAR KINASE"/>
    <property type="match status" value="1"/>
</dbReference>
<evidence type="ECO:0000256" key="3">
    <source>
        <dbReference type="ARBA" id="ARBA00016943"/>
    </source>
</evidence>
<dbReference type="InterPro" id="IPR002173">
    <property type="entry name" value="Carboh/pur_kinase_PfkB_CS"/>
</dbReference>
<evidence type="ECO:0000256" key="10">
    <source>
        <dbReference type="ARBA" id="ARBA00022958"/>
    </source>
</evidence>
<evidence type="ECO:0000256" key="8">
    <source>
        <dbReference type="ARBA" id="ARBA00022840"/>
    </source>
</evidence>
<feature type="binding site" evidence="12">
    <location>
        <position position="247"/>
    </location>
    <ligand>
        <name>K(+)</name>
        <dbReference type="ChEBI" id="CHEBI:29103"/>
    </ligand>
</feature>